<evidence type="ECO:0000256" key="4">
    <source>
        <dbReference type="ARBA" id="ARBA00012448"/>
    </source>
</evidence>
<evidence type="ECO:0000256" key="15">
    <source>
        <dbReference type="RuleBase" id="RU004016"/>
    </source>
</evidence>
<dbReference type="Gene3D" id="2.60.410.10">
    <property type="entry name" value="D-Ala-D-Ala carboxypeptidase, C-terminal domain"/>
    <property type="match status" value="1"/>
</dbReference>
<dbReference type="AlphaFoldDB" id="A0A926NML8"/>
<keyword evidence="11" id="KW-0961">Cell wall biogenesis/degradation</keyword>
<evidence type="ECO:0000256" key="9">
    <source>
        <dbReference type="ARBA" id="ARBA00022960"/>
    </source>
</evidence>
<dbReference type="GO" id="GO:0009002">
    <property type="term" value="F:serine-type D-Ala-D-Ala carboxypeptidase activity"/>
    <property type="evidence" value="ECO:0007669"/>
    <property type="project" value="UniProtKB-EC"/>
</dbReference>
<dbReference type="InterPro" id="IPR015956">
    <property type="entry name" value="Peniciliin-bd_prot_C_sf"/>
</dbReference>
<evidence type="ECO:0000256" key="1">
    <source>
        <dbReference type="ARBA" id="ARBA00003217"/>
    </source>
</evidence>
<comment type="function">
    <text evidence="1">Removes C-terminal D-alanyl residues from sugar-peptide cell wall precursors.</text>
</comment>
<comment type="caution">
    <text evidence="17">The sequence shown here is derived from an EMBL/GenBank/DDBJ whole genome shotgun (WGS) entry which is preliminary data.</text>
</comment>
<evidence type="ECO:0000256" key="6">
    <source>
        <dbReference type="ARBA" id="ARBA00022670"/>
    </source>
</evidence>
<protein>
    <recommendedName>
        <fullName evidence="4">serine-type D-Ala-D-Ala carboxypeptidase</fullName>
        <ecNumber evidence="4">3.4.16.4</ecNumber>
    </recommendedName>
</protein>
<proteinExistence type="inferred from homology"/>
<keyword evidence="8" id="KW-0378">Hydrolase</keyword>
<keyword evidence="18" id="KW-1185">Reference proteome</keyword>
<feature type="active site" evidence="13">
    <location>
        <position position="105"/>
    </location>
</feature>
<evidence type="ECO:0000256" key="13">
    <source>
        <dbReference type="PIRSR" id="PIRSR618044-1"/>
    </source>
</evidence>
<keyword evidence="9" id="KW-0133">Cell shape</keyword>
<evidence type="ECO:0000256" key="2">
    <source>
        <dbReference type="ARBA" id="ARBA00004752"/>
    </source>
</evidence>
<evidence type="ECO:0000256" key="3">
    <source>
        <dbReference type="ARBA" id="ARBA00007164"/>
    </source>
</evidence>
<evidence type="ECO:0000259" key="16">
    <source>
        <dbReference type="SMART" id="SM00936"/>
    </source>
</evidence>
<keyword evidence="10" id="KW-0573">Peptidoglycan synthesis</keyword>
<evidence type="ECO:0000256" key="10">
    <source>
        <dbReference type="ARBA" id="ARBA00022984"/>
    </source>
</evidence>
<dbReference type="Proteomes" id="UP000626844">
    <property type="component" value="Unassembled WGS sequence"/>
</dbReference>
<dbReference type="SMART" id="SM00936">
    <property type="entry name" value="PBP5_C"/>
    <property type="match status" value="1"/>
</dbReference>
<dbReference type="GO" id="GO:0071555">
    <property type="term" value="P:cell wall organization"/>
    <property type="evidence" value="ECO:0007669"/>
    <property type="project" value="UniProtKB-KW"/>
</dbReference>
<dbReference type="PANTHER" id="PTHR21581:SF11">
    <property type="entry name" value="D-ALANYL-D-ALANINE CARBOXYPEPTIDASE DACA"/>
    <property type="match status" value="1"/>
</dbReference>
<dbReference type="InterPro" id="IPR012907">
    <property type="entry name" value="Peptidase_S11_C"/>
</dbReference>
<dbReference type="InterPro" id="IPR037167">
    <property type="entry name" value="Peptidase_S11_C_sf"/>
</dbReference>
<feature type="domain" description="Peptidase S11 D-Ala-D-Ala carboxypeptidase A C-terminal" evidence="16">
    <location>
        <begin position="281"/>
        <end position="391"/>
    </location>
</feature>
<evidence type="ECO:0000256" key="5">
    <source>
        <dbReference type="ARBA" id="ARBA00022645"/>
    </source>
</evidence>
<sequence length="421" mass="46378">MQKASAAPEIDINAKASILVEASTGKILHADNIDEKLPIASMAKVMTEYLVMEAIEEGKLKWDDTYTPDEYVHNISQDTSLSNVPLRLDGSYTVKELFDAMVIYSANGAAIALAEKVAGSESKFVALMNEKAKELGLQNYEFVNATGLENKDLLGMHPEGTKPEDENKLSARDMALLSMRLIQDYPEILEVSSIPRKTFKEGTEMPNYNWMLEGLIFEEEGVDGLKTGSTDSAGSSFTATADRNGMRVISVVMDANDGSGDLKTPRFKETKKLLNFAYNNFSIEEIFPAGYQMKDQSSLEVIKGKEKEVEIETKEAMEIPILNGEKENYKPKFVIDEKKLDENGALTAPFKKGEKVGNVTVEYTGKSKDHGFLADNATGTADIVTKTGVEKANWFVLSMRGVGGFFGGLWNSTVDTVQGWF</sequence>
<comment type="catalytic activity">
    <reaction evidence="12">
        <text>Preferential cleavage: (Ac)2-L-Lys-D-Ala-|-D-Ala. Also transpeptidation of peptidyl-alanyl moieties that are N-acyl substituents of D-alanine.</text>
        <dbReference type="EC" id="3.4.16.4"/>
    </reaction>
</comment>
<comment type="similarity">
    <text evidence="3 15">Belongs to the peptidase S11 family.</text>
</comment>
<feature type="active site" description="Acyl-ester intermediate" evidence="13">
    <location>
        <position position="41"/>
    </location>
</feature>
<dbReference type="PANTHER" id="PTHR21581">
    <property type="entry name" value="D-ALANYL-D-ALANINE CARBOXYPEPTIDASE"/>
    <property type="match status" value="1"/>
</dbReference>
<dbReference type="InterPro" id="IPR001967">
    <property type="entry name" value="Peptidase_S11_N"/>
</dbReference>
<dbReference type="GO" id="GO:0008360">
    <property type="term" value="P:regulation of cell shape"/>
    <property type="evidence" value="ECO:0007669"/>
    <property type="project" value="UniProtKB-KW"/>
</dbReference>
<evidence type="ECO:0000313" key="18">
    <source>
        <dbReference type="Proteomes" id="UP000626844"/>
    </source>
</evidence>
<dbReference type="PRINTS" id="PR00725">
    <property type="entry name" value="DADACBPTASE1"/>
</dbReference>
<comment type="pathway">
    <text evidence="2">Cell wall biogenesis; peptidoglycan biosynthesis.</text>
</comment>
<organism evidence="17 18">
    <name type="scientific">Metabacillus arenae</name>
    <dbReference type="NCBI Taxonomy" id="2771434"/>
    <lineage>
        <taxon>Bacteria</taxon>
        <taxon>Bacillati</taxon>
        <taxon>Bacillota</taxon>
        <taxon>Bacilli</taxon>
        <taxon>Bacillales</taxon>
        <taxon>Bacillaceae</taxon>
        <taxon>Metabacillus</taxon>
    </lineage>
</organism>
<dbReference type="EMBL" id="JACXAI010000058">
    <property type="protein sequence ID" value="MBD1383490.1"/>
    <property type="molecule type" value="Genomic_DNA"/>
</dbReference>
<evidence type="ECO:0000256" key="11">
    <source>
        <dbReference type="ARBA" id="ARBA00023316"/>
    </source>
</evidence>
<evidence type="ECO:0000256" key="12">
    <source>
        <dbReference type="ARBA" id="ARBA00034000"/>
    </source>
</evidence>
<evidence type="ECO:0000313" key="17">
    <source>
        <dbReference type="EMBL" id="MBD1383490.1"/>
    </source>
</evidence>
<dbReference type="InterPro" id="IPR018044">
    <property type="entry name" value="Peptidase_S11"/>
</dbReference>
<dbReference type="SUPFAM" id="SSF69189">
    <property type="entry name" value="Penicillin-binding protein associated domain"/>
    <property type="match status" value="1"/>
</dbReference>
<keyword evidence="5 17" id="KW-0121">Carboxypeptidase</keyword>
<dbReference type="Gene3D" id="3.40.710.10">
    <property type="entry name" value="DD-peptidase/beta-lactamase superfamily"/>
    <property type="match status" value="1"/>
</dbReference>
<reference evidence="17" key="1">
    <citation type="submission" date="2020-09" db="EMBL/GenBank/DDBJ databases">
        <title>A novel bacterium of genus Bacillus, isolated from South China Sea.</title>
        <authorList>
            <person name="Huang H."/>
            <person name="Mo K."/>
            <person name="Hu Y."/>
        </authorList>
    </citation>
    <scope>NUCLEOTIDE SEQUENCE</scope>
    <source>
        <strain evidence="17">IB182487</strain>
    </source>
</reference>
<keyword evidence="6" id="KW-0645">Protease</keyword>
<dbReference type="EC" id="3.4.16.4" evidence="4"/>
<evidence type="ECO:0000256" key="7">
    <source>
        <dbReference type="ARBA" id="ARBA00022729"/>
    </source>
</evidence>
<dbReference type="InterPro" id="IPR012338">
    <property type="entry name" value="Beta-lactam/transpept-like"/>
</dbReference>
<evidence type="ECO:0000256" key="8">
    <source>
        <dbReference type="ARBA" id="ARBA00022801"/>
    </source>
</evidence>
<accession>A0A926NML8</accession>
<keyword evidence="7" id="KW-0732">Signal</keyword>
<dbReference type="Pfam" id="PF00768">
    <property type="entry name" value="Peptidase_S11"/>
    <property type="match status" value="1"/>
</dbReference>
<feature type="active site" description="Proton acceptor" evidence="13">
    <location>
        <position position="44"/>
    </location>
</feature>
<dbReference type="SUPFAM" id="SSF56601">
    <property type="entry name" value="beta-lactamase/transpeptidase-like"/>
    <property type="match status" value="1"/>
</dbReference>
<evidence type="ECO:0000256" key="14">
    <source>
        <dbReference type="PIRSR" id="PIRSR618044-2"/>
    </source>
</evidence>
<feature type="binding site" evidence="14">
    <location>
        <position position="226"/>
    </location>
    <ligand>
        <name>substrate</name>
    </ligand>
</feature>
<dbReference type="GO" id="GO:0006508">
    <property type="term" value="P:proteolysis"/>
    <property type="evidence" value="ECO:0007669"/>
    <property type="project" value="UniProtKB-KW"/>
</dbReference>
<dbReference type="Pfam" id="PF07943">
    <property type="entry name" value="PBP5_C"/>
    <property type="match status" value="1"/>
</dbReference>
<name>A0A926NML8_9BACI</name>
<gene>
    <name evidence="17" type="ORF">IC621_25250</name>
</gene>
<dbReference type="GO" id="GO:0009252">
    <property type="term" value="P:peptidoglycan biosynthetic process"/>
    <property type="evidence" value="ECO:0007669"/>
    <property type="project" value="UniProtKB-KW"/>
</dbReference>